<feature type="region of interest" description="Disordered" evidence="1">
    <location>
        <begin position="205"/>
        <end position="233"/>
    </location>
</feature>
<dbReference type="AlphaFoldDB" id="A0AA36I0U2"/>
<feature type="region of interest" description="Disordered" evidence="1">
    <location>
        <begin position="279"/>
        <end position="320"/>
    </location>
</feature>
<evidence type="ECO:0000313" key="4">
    <source>
        <dbReference type="Proteomes" id="UP001178507"/>
    </source>
</evidence>
<sequence length="475" mass="51312">MAAYAADKGDAPQTSQSLHSMVLLLSLGSWLLLFMVEFAASISEGEELLHPDRLAAYLASAGFAVVTCVLLLVWCAQKSRRASYCSVIPAEGKDSAAREWGPLVCLYAIQGTMVLGTICWIGFHSIHLQRQQVWRGVLTLYSLLSLAFTCAQRRALREFADGPVPLFLDFEISRTKSKQSSSLQSVSPKTNRARTKRWRSLFQDPSFGGEVAHSEGEGTEGVGAEGAEQESRCQSGRPRWRSFVFEEQAEAVLSATSPRNGWTLPSTYQKNLTKLRGVARRASCESVEESVARRSSFASSAEGDSSFPISPSSNSNPFRTLRTQSQISGFSDVSDVVSPTAFALTRSFSKESRKISKDGRRDSRNSTGSDGALSDVSDGWHDATAVCAVAPALASVEEEPSRADRSSGSKARLEEDRPPPPGLGHVVKLPLLPLPDGAGAAPALDTERTVNSDCVDGILRELHIPPEGRSDLDSV</sequence>
<keyword evidence="2" id="KW-0812">Transmembrane</keyword>
<proteinExistence type="predicted"/>
<keyword evidence="4" id="KW-1185">Reference proteome</keyword>
<evidence type="ECO:0000256" key="2">
    <source>
        <dbReference type="SAM" id="Phobius"/>
    </source>
</evidence>
<evidence type="ECO:0008006" key="5">
    <source>
        <dbReference type="Google" id="ProtNLM"/>
    </source>
</evidence>
<comment type="caution">
    <text evidence="3">The sequence shown here is derived from an EMBL/GenBank/DDBJ whole genome shotgun (WGS) entry which is preliminary data.</text>
</comment>
<dbReference type="Proteomes" id="UP001178507">
    <property type="component" value="Unassembled WGS sequence"/>
</dbReference>
<gene>
    <name evidence="3" type="ORF">EVOR1521_LOCUS7319</name>
</gene>
<accession>A0AA36I0U2</accession>
<feature type="transmembrane region" description="Helical" evidence="2">
    <location>
        <begin position="21"/>
        <end position="42"/>
    </location>
</feature>
<keyword evidence="2" id="KW-0472">Membrane</keyword>
<keyword evidence="2" id="KW-1133">Transmembrane helix</keyword>
<feature type="transmembrane region" description="Helical" evidence="2">
    <location>
        <begin position="54"/>
        <end position="74"/>
    </location>
</feature>
<feature type="transmembrane region" description="Helical" evidence="2">
    <location>
        <begin position="103"/>
        <end position="126"/>
    </location>
</feature>
<protein>
    <recommendedName>
        <fullName evidence="5">Transmembrane protein</fullName>
    </recommendedName>
</protein>
<feature type="compositionally biased region" description="Low complexity" evidence="1">
    <location>
        <begin position="293"/>
        <end position="318"/>
    </location>
</feature>
<feature type="compositionally biased region" description="Low complexity" evidence="1">
    <location>
        <begin position="429"/>
        <end position="444"/>
    </location>
</feature>
<evidence type="ECO:0000313" key="3">
    <source>
        <dbReference type="EMBL" id="CAJ1378938.1"/>
    </source>
</evidence>
<reference evidence="3" key="1">
    <citation type="submission" date="2023-08" db="EMBL/GenBank/DDBJ databases">
        <authorList>
            <person name="Chen Y."/>
            <person name="Shah S."/>
            <person name="Dougan E. K."/>
            <person name="Thang M."/>
            <person name="Chan C."/>
        </authorList>
    </citation>
    <scope>NUCLEOTIDE SEQUENCE</scope>
</reference>
<dbReference type="EMBL" id="CAUJNA010000581">
    <property type="protein sequence ID" value="CAJ1378938.1"/>
    <property type="molecule type" value="Genomic_DNA"/>
</dbReference>
<feature type="compositionally biased region" description="Basic and acidic residues" evidence="1">
    <location>
        <begin position="348"/>
        <end position="364"/>
    </location>
</feature>
<feature type="region of interest" description="Disordered" evidence="1">
    <location>
        <begin position="348"/>
        <end position="378"/>
    </location>
</feature>
<evidence type="ECO:0000256" key="1">
    <source>
        <dbReference type="SAM" id="MobiDB-lite"/>
    </source>
</evidence>
<name>A0AA36I0U2_9DINO</name>
<organism evidence="3 4">
    <name type="scientific">Effrenium voratum</name>
    <dbReference type="NCBI Taxonomy" id="2562239"/>
    <lineage>
        <taxon>Eukaryota</taxon>
        <taxon>Sar</taxon>
        <taxon>Alveolata</taxon>
        <taxon>Dinophyceae</taxon>
        <taxon>Suessiales</taxon>
        <taxon>Symbiodiniaceae</taxon>
        <taxon>Effrenium</taxon>
    </lineage>
</organism>
<feature type="compositionally biased region" description="Basic and acidic residues" evidence="1">
    <location>
        <begin position="399"/>
        <end position="418"/>
    </location>
</feature>
<feature type="region of interest" description="Disordered" evidence="1">
    <location>
        <begin position="392"/>
        <end position="445"/>
    </location>
</feature>